<accession>A0A6P2CRQ4</accession>
<name>A0A6P2CRQ4_9BACT</name>
<dbReference type="Proteomes" id="UP000464178">
    <property type="component" value="Chromosome"/>
</dbReference>
<keyword evidence="2" id="KW-1185">Reference proteome</keyword>
<sequence>MPPELAAALGYPGAARFVAFHVSPFGDDLVFSDGRHSGSGHSWTFLAYKRHRAVAALLAPWDLGSPDTHGGHWLVFDRIGGRASVAPAAEADAFLRGQHPPAPELAPDEARALRAEIARALDAWRTSAVDPEEVRRLMDEHRDRVARVMAFLDACPTAPEPRHEGRT</sequence>
<proteinExistence type="predicted"/>
<evidence type="ECO:0000313" key="1">
    <source>
        <dbReference type="EMBL" id="VTR91611.1"/>
    </source>
</evidence>
<dbReference type="KEGG" id="gms:SOIL9_61030"/>
<dbReference type="RefSeq" id="WP_162666581.1">
    <property type="nucleotide sequence ID" value="NZ_LR593886.1"/>
</dbReference>
<gene>
    <name evidence="1" type="ORF">SOIL9_61030</name>
</gene>
<dbReference type="AlphaFoldDB" id="A0A6P2CRQ4"/>
<dbReference type="EMBL" id="LR593886">
    <property type="protein sequence ID" value="VTR91611.1"/>
    <property type="molecule type" value="Genomic_DNA"/>
</dbReference>
<protein>
    <submittedName>
        <fullName evidence="1">Uncharacterized protein</fullName>
    </submittedName>
</protein>
<evidence type="ECO:0000313" key="2">
    <source>
        <dbReference type="Proteomes" id="UP000464178"/>
    </source>
</evidence>
<organism evidence="1 2">
    <name type="scientific">Gemmata massiliana</name>
    <dbReference type="NCBI Taxonomy" id="1210884"/>
    <lineage>
        <taxon>Bacteria</taxon>
        <taxon>Pseudomonadati</taxon>
        <taxon>Planctomycetota</taxon>
        <taxon>Planctomycetia</taxon>
        <taxon>Gemmatales</taxon>
        <taxon>Gemmataceae</taxon>
        <taxon>Gemmata</taxon>
    </lineage>
</organism>
<reference evidence="1 2" key="1">
    <citation type="submission" date="2019-05" db="EMBL/GenBank/DDBJ databases">
        <authorList>
            <consortium name="Science for Life Laboratories"/>
        </authorList>
    </citation>
    <scope>NUCLEOTIDE SEQUENCE [LARGE SCALE GENOMIC DNA]</scope>
    <source>
        <strain evidence="1">Soil9</strain>
    </source>
</reference>